<organism evidence="1 2">
    <name type="scientific">Glomus cerebriforme</name>
    <dbReference type="NCBI Taxonomy" id="658196"/>
    <lineage>
        <taxon>Eukaryota</taxon>
        <taxon>Fungi</taxon>
        <taxon>Fungi incertae sedis</taxon>
        <taxon>Mucoromycota</taxon>
        <taxon>Glomeromycotina</taxon>
        <taxon>Glomeromycetes</taxon>
        <taxon>Glomerales</taxon>
        <taxon>Glomeraceae</taxon>
        <taxon>Glomus</taxon>
    </lineage>
</organism>
<dbReference type="EMBL" id="QKYT01000782">
    <property type="protein sequence ID" value="RIA81531.1"/>
    <property type="molecule type" value="Genomic_DNA"/>
</dbReference>
<accession>A0A397SFJ9</accession>
<feature type="non-terminal residue" evidence="1">
    <location>
        <position position="203"/>
    </location>
</feature>
<evidence type="ECO:0000313" key="2">
    <source>
        <dbReference type="Proteomes" id="UP000265703"/>
    </source>
</evidence>
<keyword evidence="2" id="KW-1185">Reference proteome</keyword>
<proteinExistence type="predicted"/>
<gene>
    <name evidence="1" type="ORF">C1645_790231</name>
</gene>
<dbReference type="AlphaFoldDB" id="A0A397SFJ9"/>
<dbReference type="OrthoDB" id="2385553at2759"/>
<name>A0A397SFJ9_9GLOM</name>
<comment type="caution">
    <text evidence="1">The sequence shown here is derived from an EMBL/GenBank/DDBJ whole genome shotgun (WGS) entry which is preliminary data.</text>
</comment>
<sequence>MSRVSGKDKKPDIGDIYRESKKACEEYEACLTTTIYGDTYLDPEKCKARGFDPKKACEEEDERLKLGIEWIERTIKEKGFHAQFEKFLDKVPSKYASKDPKSLAYFDYLDDFPKKRNKRNKNVNKNSEPLACFNDLDDLPKEGNKRNKKLTKMKIRSLMVKASYLVSRKVKHDDELDIKFVKVISVKINEDGVFLEVKEKVGT</sequence>
<evidence type="ECO:0000313" key="1">
    <source>
        <dbReference type="EMBL" id="RIA81531.1"/>
    </source>
</evidence>
<protein>
    <submittedName>
        <fullName evidence="1">Uncharacterized protein</fullName>
    </submittedName>
</protein>
<reference evidence="1 2" key="1">
    <citation type="submission" date="2018-06" db="EMBL/GenBank/DDBJ databases">
        <title>Comparative genomics reveals the genomic features of Rhizophagus irregularis, R. cerebriforme, R. diaphanum and Gigaspora rosea, and their symbiotic lifestyle signature.</title>
        <authorList>
            <person name="Morin E."/>
            <person name="San Clemente H."/>
            <person name="Chen E.C.H."/>
            <person name="De La Providencia I."/>
            <person name="Hainaut M."/>
            <person name="Kuo A."/>
            <person name="Kohler A."/>
            <person name="Murat C."/>
            <person name="Tang N."/>
            <person name="Roy S."/>
            <person name="Loubradou J."/>
            <person name="Henrissat B."/>
            <person name="Grigoriev I.V."/>
            <person name="Corradi N."/>
            <person name="Roux C."/>
            <person name="Martin F.M."/>
        </authorList>
    </citation>
    <scope>NUCLEOTIDE SEQUENCE [LARGE SCALE GENOMIC DNA]</scope>
    <source>
        <strain evidence="1 2">DAOM 227022</strain>
    </source>
</reference>
<dbReference type="Proteomes" id="UP000265703">
    <property type="component" value="Unassembled WGS sequence"/>
</dbReference>